<name>A0ABW1PK62_9FLAO</name>
<proteinExistence type="predicted"/>
<keyword evidence="2" id="KW-1185">Reference proteome</keyword>
<organism evidence="1 2">
    <name type="scientific">Flavobacterium qiangtangense</name>
    <dbReference type="NCBI Taxonomy" id="1442595"/>
    <lineage>
        <taxon>Bacteria</taxon>
        <taxon>Pseudomonadati</taxon>
        <taxon>Bacteroidota</taxon>
        <taxon>Flavobacteriia</taxon>
        <taxon>Flavobacteriales</taxon>
        <taxon>Flavobacteriaceae</taxon>
        <taxon>Flavobacterium</taxon>
    </lineage>
</organism>
<comment type="caution">
    <text evidence="1">The sequence shown here is derived from an EMBL/GenBank/DDBJ whole genome shotgun (WGS) entry which is preliminary data.</text>
</comment>
<gene>
    <name evidence="1" type="ORF">ACFPVY_02670</name>
</gene>
<evidence type="ECO:0000313" key="2">
    <source>
        <dbReference type="Proteomes" id="UP001596287"/>
    </source>
</evidence>
<dbReference type="Proteomes" id="UP001596287">
    <property type="component" value="Unassembled WGS sequence"/>
</dbReference>
<dbReference type="RefSeq" id="WP_379790167.1">
    <property type="nucleotide sequence ID" value="NZ_JBHSQB010000003.1"/>
</dbReference>
<protein>
    <submittedName>
        <fullName evidence="1">Uncharacterized protein</fullName>
    </submittedName>
</protein>
<dbReference type="EMBL" id="JBHSQB010000003">
    <property type="protein sequence ID" value="MFC6095536.1"/>
    <property type="molecule type" value="Genomic_DNA"/>
</dbReference>
<accession>A0ABW1PK62</accession>
<reference evidence="2" key="1">
    <citation type="journal article" date="2019" name="Int. J. Syst. Evol. Microbiol.">
        <title>The Global Catalogue of Microorganisms (GCM) 10K type strain sequencing project: providing services to taxonomists for standard genome sequencing and annotation.</title>
        <authorList>
            <consortium name="The Broad Institute Genomics Platform"/>
            <consortium name="The Broad Institute Genome Sequencing Center for Infectious Disease"/>
            <person name="Wu L."/>
            <person name="Ma J."/>
        </authorList>
    </citation>
    <scope>NUCLEOTIDE SEQUENCE [LARGE SCALE GENOMIC DNA]</scope>
    <source>
        <strain evidence="2">CCUG 49679</strain>
    </source>
</reference>
<sequence length="53" mass="6120">MKIKYLLTILITLITLSGKAQSKLNENVEVEKLLIGEWNFIKTVDEKTMKLNI</sequence>
<evidence type="ECO:0000313" key="1">
    <source>
        <dbReference type="EMBL" id="MFC6095536.1"/>
    </source>
</evidence>